<dbReference type="GO" id="GO:0016020">
    <property type="term" value="C:membrane"/>
    <property type="evidence" value="ECO:0007669"/>
    <property type="project" value="InterPro"/>
</dbReference>
<name>A0A1G1WHV9_9BACT</name>
<dbReference type="InterPro" id="IPR036286">
    <property type="entry name" value="LexA/Signal_pep-like_sf"/>
</dbReference>
<dbReference type="InterPro" id="IPR000223">
    <property type="entry name" value="Pept_S26A_signal_pept_1"/>
</dbReference>
<dbReference type="CDD" id="cd06530">
    <property type="entry name" value="S26_SPase_I"/>
    <property type="match status" value="1"/>
</dbReference>
<comment type="similarity">
    <text evidence="1">Belongs to the peptidase S26 family.</text>
</comment>
<protein>
    <recommendedName>
        <fullName evidence="4">Peptidase S26 domain-containing protein</fullName>
    </recommendedName>
</protein>
<dbReference type="AlphaFoldDB" id="A0A1G1WHV9"/>
<evidence type="ECO:0000259" key="4">
    <source>
        <dbReference type="Pfam" id="PF10502"/>
    </source>
</evidence>
<feature type="domain" description="Peptidase S26" evidence="4">
    <location>
        <begin position="64"/>
        <end position="97"/>
    </location>
</feature>
<dbReference type="Proteomes" id="UP000176645">
    <property type="component" value="Unassembled WGS sequence"/>
</dbReference>
<proteinExistence type="inferred from homology"/>
<dbReference type="EMBL" id="MHCU01000041">
    <property type="protein sequence ID" value="OGY27305.1"/>
    <property type="molecule type" value="Genomic_DNA"/>
</dbReference>
<dbReference type="InterPro" id="IPR019533">
    <property type="entry name" value="Peptidase_S26"/>
</dbReference>
<evidence type="ECO:0000256" key="2">
    <source>
        <dbReference type="ARBA" id="ARBA00022670"/>
    </source>
</evidence>
<dbReference type="InterPro" id="IPR019756">
    <property type="entry name" value="Pept_S26A_signal_pept_1_Ser-AS"/>
</dbReference>
<evidence type="ECO:0000313" key="5">
    <source>
        <dbReference type="EMBL" id="OGY27305.1"/>
    </source>
</evidence>
<dbReference type="PANTHER" id="PTHR43390:SF1">
    <property type="entry name" value="CHLOROPLAST PROCESSING PEPTIDASE"/>
    <property type="match status" value="1"/>
</dbReference>
<dbReference type="PROSITE" id="PS00501">
    <property type="entry name" value="SPASE_I_1"/>
    <property type="match status" value="1"/>
</dbReference>
<keyword evidence="3" id="KW-0378">Hydrolase</keyword>
<feature type="domain" description="Peptidase S26" evidence="4">
    <location>
        <begin position="3"/>
        <end position="59"/>
    </location>
</feature>
<comment type="caution">
    <text evidence="5">The sequence shown here is derived from an EMBL/GenBank/DDBJ whole genome shotgun (WGS) entry which is preliminary data.</text>
</comment>
<dbReference type="PANTHER" id="PTHR43390">
    <property type="entry name" value="SIGNAL PEPTIDASE I"/>
    <property type="match status" value="1"/>
</dbReference>
<dbReference type="SUPFAM" id="SSF51306">
    <property type="entry name" value="LexA/Signal peptidase"/>
    <property type="match status" value="1"/>
</dbReference>
<gene>
    <name evidence="5" type="ORF">A2Z42_03585</name>
</gene>
<dbReference type="PRINTS" id="PR00727">
    <property type="entry name" value="LEADERPTASE"/>
</dbReference>
<dbReference type="Pfam" id="PF10502">
    <property type="entry name" value="Peptidase_S26"/>
    <property type="match status" value="2"/>
</dbReference>
<dbReference type="Gene3D" id="2.10.109.10">
    <property type="entry name" value="Umud Fragment, subunit A"/>
    <property type="match status" value="1"/>
</dbReference>
<sequence>MWFPFSRYKVVGHSMEPTFRDGDPLWVNRLSYLFSSPKLDDIVTIQLQGQRGKVLLKKIKKVTKDSKYFVEGLNKTDSYDSRHFGPIDKNKILGKVIKKY</sequence>
<reference evidence="5 6" key="1">
    <citation type="journal article" date="2016" name="Nat. Commun.">
        <title>Thousands of microbial genomes shed light on interconnected biogeochemical processes in an aquifer system.</title>
        <authorList>
            <person name="Anantharaman K."/>
            <person name="Brown C.T."/>
            <person name="Hug L.A."/>
            <person name="Sharon I."/>
            <person name="Castelle C.J."/>
            <person name="Probst A.J."/>
            <person name="Thomas B.C."/>
            <person name="Singh A."/>
            <person name="Wilkins M.J."/>
            <person name="Karaoz U."/>
            <person name="Brodie E.L."/>
            <person name="Williams K.H."/>
            <person name="Hubbard S.S."/>
            <person name="Banfield J.F."/>
        </authorList>
    </citation>
    <scope>NUCLEOTIDE SEQUENCE [LARGE SCALE GENOMIC DNA]</scope>
</reference>
<evidence type="ECO:0000313" key="6">
    <source>
        <dbReference type="Proteomes" id="UP000176645"/>
    </source>
</evidence>
<dbReference type="GO" id="GO:0006465">
    <property type="term" value="P:signal peptide processing"/>
    <property type="evidence" value="ECO:0007669"/>
    <property type="project" value="InterPro"/>
</dbReference>
<evidence type="ECO:0000256" key="1">
    <source>
        <dbReference type="ARBA" id="ARBA00009370"/>
    </source>
</evidence>
<dbReference type="GO" id="GO:0004252">
    <property type="term" value="F:serine-type endopeptidase activity"/>
    <property type="evidence" value="ECO:0007669"/>
    <property type="project" value="InterPro"/>
</dbReference>
<evidence type="ECO:0000256" key="3">
    <source>
        <dbReference type="ARBA" id="ARBA00022801"/>
    </source>
</evidence>
<keyword evidence="2" id="KW-0645">Protease</keyword>
<organism evidence="5 6">
    <name type="scientific">Candidatus Woykebacteria bacterium RBG_19FT_COMBO_43_10</name>
    <dbReference type="NCBI Taxonomy" id="1802598"/>
    <lineage>
        <taxon>Bacteria</taxon>
        <taxon>Candidatus Woykeibacteriota</taxon>
    </lineage>
</organism>
<accession>A0A1G1WHV9</accession>